<dbReference type="InterPro" id="IPR050190">
    <property type="entry name" value="UPF0213_domain"/>
</dbReference>
<keyword evidence="4" id="KW-1185">Reference proteome</keyword>
<proteinExistence type="inferred from homology"/>
<feature type="domain" description="GIY-YIG" evidence="2">
    <location>
        <begin position="1"/>
        <end position="77"/>
    </location>
</feature>
<evidence type="ECO:0000256" key="1">
    <source>
        <dbReference type="ARBA" id="ARBA00007435"/>
    </source>
</evidence>
<dbReference type="InterPro" id="IPR035901">
    <property type="entry name" value="GIY-YIG_endonuc_sf"/>
</dbReference>
<evidence type="ECO:0000313" key="3">
    <source>
        <dbReference type="EMBL" id="MFD2557280.1"/>
    </source>
</evidence>
<dbReference type="RefSeq" id="WP_246512635.1">
    <property type="nucleotide sequence ID" value="NZ_JAEQMU010000004.1"/>
</dbReference>
<dbReference type="PROSITE" id="PS50164">
    <property type="entry name" value="GIY_YIG"/>
    <property type="match status" value="1"/>
</dbReference>
<comment type="similarity">
    <text evidence="1">Belongs to the UPF0213 family.</text>
</comment>
<dbReference type="EMBL" id="JBHULD010000026">
    <property type="protein sequence ID" value="MFD2557280.1"/>
    <property type="molecule type" value="Genomic_DNA"/>
</dbReference>
<dbReference type="CDD" id="cd10449">
    <property type="entry name" value="GIY-YIG_SLX1_like"/>
    <property type="match status" value="1"/>
</dbReference>
<dbReference type="PANTHER" id="PTHR34477:SF1">
    <property type="entry name" value="UPF0213 PROTEIN YHBQ"/>
    <property type="match status" value="1"/>
</dbReference>
<dbReference type="SUPFAM" id="SSF82771">
    <property type="entry name" value="GIY-YIG endonuclease"/>
    <property type="match status" value="1"/>
</dbReference>
<organism evidence="3 4">
    <name type="scientific">Sphingobacterium tabacisoli</name>
    <dbReference type="NCBI Taxonomy" id="2044855"/>
    <lineage>
        <taxon>Bacteria</taxon>
        <taxon>Pseudomonadati</taxon>
        <taxon>Bacteroidota</taxon>
        <taxon>Sphingobacteriia</taxon>
        <taxon>Sphingobacteriales</taxon>
        <taxon>Sphingobacteriaceae</taxon>
        <taxon>Sphingobacterium</taxon>
    </lineage>
</organism>
<sequence length="81" mass="9720">MMYTVYVLYSSVYDKIYIGYTGNLANRLLSHNELSTKGWTVRYRPWNLLYQEEYTSKEEAMRRERELKSAQGRVFIRGLLV</sequence>
<reference evidence="4" key="1">
    <citation type="journal article" date="2019" name="Int. J. Syst. Evol. Microbiol.">
        <title>The Global Catalogue of Microorganisms (GCM) 10K type strain sequencing project: providing services to taxonomists for standard genome sequencing and annotation.</title>
        <authorList>
            <consortium name="The Broad Institute Genomics Platform"/>
            <consortium name="The Broad Institute Genome Sequencing Center for Infectious Disease"/>
            <person name="Wu L."/>
            <person name="Ma J."/>
        </authorList>
    </citation>
    <scope>NUCLEOTIDE SEQUENCE [LARGE SCALE GENOMIC DNA]</scope>
    <source>
        <strain evidence="4">KCTC 52298</strain>
    </source>
</reference>
<dbReference type="InterPro" id="IPR000305">
    <property type="entry name" value="GIY-YIG_endonuc"/>
</dbReference>
<protein>
    <submittedName>
        <fullName evidence="3">GIY-YIG nuclease family protein</fullName>
    </submittedName>
</protein>
<evidence type="ECO:0000313" key="4">
    <source>
        <dbReference type="Proteomes" id="UP001597440"/>
    </source>
</evidence>
<evidence type="ECO:0000259" key="2">
    <source>
        <dbReference type="PROSITE" id="PS50164"/>
    </source>
</evidence>
<accession>A0ABW5L9L2</accession>
<dbReference type="Gene3D" id="3.40.1440.10">
    <property type="entry name" value="GIY-YIG endonuclease"/>
    <property type="match status" value="1"/>
</dbReference>
<name>A0ABW5L9L2_9SPHI</name>
<dbReference type="Proteomes" id="UP001597440">
    <property type="component" value="Unassembled WGS sequence"/>
</dbReference>
<gene>
    <name evidence="3" type="ORF">ACFSQW_23025</name>
</gene>
<comment type="caution">
    <text evidence="3">The sequence shown here is derived from an EMBL/GenBank/DDBJ whole genome shotgun (WGS) entry which is preliminary data.</text>
</comment>
<dbReference type="PANTHER" id="PTHR34477">
    <property type="entry name" value="UPF0213 PROTEIN YHBQ"/>
    <property type="match status" value="1"/>
</dbReference>
<dbReference type="Pfam" id="PF01541">
    <property type="entry name" value="GIY-YIG"/>
    <property type="match status" value="1"/>
</dbReference>